<proteinExistence type="predicted"/>
<dbReference type="RefSeq" id="WP_187632887.1">
    <property type="nucleotide sequence ID" value="NZ_VZQQ01000002.1"/>
</dbReference>
<accession>A0ABR7PHA4</accession>
<sequence length="71" mass="7820">MLVRANSGPVLYDFGHHPPLMKRLSTRLMTRKGCLTLARMPAVLARLMNLAPRDEADAPAARGEPHDSAQK</sequence>
<comment type="caution">
    <text evidence="1">The sequence shown here is derived from an EMBL/GenBank/DDBJ whole genome shotgun (WGS) entry which is preliminary data.</text>
</comment>
<dbReference type="EMBL" id="VZQQ01000002">
    <property type="protein sequence ID" value="MBC8745759.1"/>
    <property type="molecule type" value="Genomic_DNA"/>
</dbReference>
<keyword evidence="2" id="KW-1185">Reference proteome</keyword>
<name>A0ABR7PHA4_9BURK</name>
<organism evidence="1 2">
    <name type="scientific">Paraburkholderia podalyriae</name>
    <dbReference type="NCBI Taxonomy" id="1938811"/>
    <lineage>
        <taxon>Bacteria</taxon>
        <taxon>Pseudomonadati</taxon>
        <taxon>Pseudomonadota</taxon>
        <taxon>Betaproteobacteria</taxon>
        <taxon>Burkholderiales</taxon>
        <taxon>Burkholderiaceae</taxon>
        <taxon>Paraburkholderia</taxon>
    </lineage>
</organism>
<evidence type="ECO:0000313" key="1">
    <source>
        <dbReference type="EMBL" id="MBC8745759.1"/>
    </source>
</evidence>
<gene>
    <name evidence="1" type="ORF">F6X42_03635</name>
</gene>
<protein>
    <submittedName>
        <fullName evidence="1">Uncharacterized protein</fullName>
    </submittedName>
</protein>
<dbReference type="Proteomes" id="UP000736373">
    <property type="component" value="Unassembled WGS sequence"/>
</dbReference>
<reference evidence="1 2" key="1">
    <citation type="submission" date="2019-09" db="EMBL/GenBank/DDBJ databases">
        <title>Paraburkholderia podalyriae sp. nov., A South African Podalyria-associated rhizobium.</title>
        <authorList>
            <person name="Mavima L."/>
            <person name="Beukes C.W."/>
            <person name="Palmer M."/>
            <person name="De Meyer S.E."/>
            <person name="James E.K."/>
            <person name="Maluk M."/>
            <person name="Avontuur J.R."/>
            <person name="Chan W.Y."/>
            <person name="Venter S.N."/>
            <person name="Steenkamp E.T."/>
        </authorList>
    </citation>
    <scope>NUCLEOTIDE SEQUENCE [LARGE SCALE GENOMIC DNA]</scope>
    <source>
        <strain evidence="1 2">WC7.3b</strain>
    </source>
</reference>
<evidence type="ECO:0000313" key="2">
    <source>
        <dbReference type="Proteomes" id="UP000736373"/>
    </source>
</evidence>